<evidence type="ECO:0000313" key="9">
    <source>
        <dbReference type="Proteomes" id="UP000821837"/>
    </source>
</evidence>
<keyword evidence="2" id="KW-0719">Serine esterase</keyword>
<evidence type="ECO:0000256" key="6">
    <source>
        <dbReference type="SAM" id="Phobius"/>
    </source>
</evidence>
<dbReference type="InterPro" id="IPR029058">
    <property type="entry name" value="AB_hydrolase_fold"/>
</dbReference>
<gene>
    <name evidence="8" type="ORF">HPB52_014231</name>
</gene>
<feature type="transmembrane region" description="Helical" evidence="6">
    <location>
        <begin position="278"/>
        <end position="298"/>
    </location>
</feature>
<comment type="caution">
    <text evidence="8">The sequence shown here is derived from an EMBL/GenBank/DDBJ whole genome shotgun (WGS) entry which is preliminary data.</text>
</comment>
<dbReference type="GO" id="GO:0019695">
    <property type="term" value="P:choline metabolic process"/>
    <property type="evidence" value="ECO:0007669"/>
    <property type="project" value="TreeGrafter"/>
</dbReference>
<proteinExistence type="inferred from homology"/>
<reference evidence="8" key="2">
    <citation type="submission" date="2021-09" db="EMBL/GenBank/DDBJ databases">
        <authorList>
            <person name="Jia N."/>
            <person name="Wang J."/>
            <person name="Shi W."/>
            <person name="Du L."/>
            <person name="Sun Y."/>
            <person name="Zhan W."/>
            <person name="Jiang J."/>
            <person name="Wang Q."/>
            <person name="Zhang B."/>
            <person name="Ji P."/>
            <person name="Sakyi L.B."/>
            <person name="Cui X."/>
            <person name="Yuan T."/>
            <person name="Jiang B."/>
            <person name="Yang W."/>
            <person name="Lam T.T.-Y."/>
            <person name="Chang Q."/>
            <person name="Ding S."/>
            <person name="Wang X."/>
            <person name="Zhu J."/>
            <person name="Ruan X."/>
            <person name="Zhao L."/>
            <person name="Wei J."/>
            <person name="Que T."/>
            <person name="Du C."/>
            <person name="Cheng J."/>
            <person name="Dai P."/>
            <person name="Han X."/>
            <person name="Huang E."/>
            <person name="Gao Y."/>
            <person name="Liu J."/>
            <person name="Shao H."/>
            <person name="Ye R."/>
            <person name="Li L."/>
            <person name="Wei W."/>
            <person name="Wang X."/>
            <person name="Wang C."/>
            <person name="Huo Q."/>
            <person name="Li W."/>
            <person name="Guo W."/>
            <person name="Chen H."/>
            <person name="Chen S."/>
            <person name="Zhou L."/>
            <person name="Zhou L."/>
            <person name="Ni X."/>
            <person name="Tian J."/>
            <person name="Zhou Y."/>
            <person name="Sheng Y."/>
            <person name="Liu T."/>
            <person name="Pan Y."/>
            <person name="Xia L."/>
            <person name="Li J."/>
            <person name="Zhao F."/>
            <person name="Cao W."/>
        </authorList>
    </citation>
    <scope>NUCLEOTIDE SEQUENCE</scope>
    <source>
        <strain evidence="8">Rsan-2018</strain>
        <tissue evidence="8">Larvae</tissue>
    </source>
</reference>
<sequence length="502" mass="55845">MTREVAGTSRCYFPQDVATPQLGDFENPSVNAADAAESRPIHRSSTTYYQRPLYPQRFRTERPYRRPTNDYVERRTYTNEHVNVPVHVEGQRRLRPAPVYGVTGHISRYCDRSRIPRYERPPPWTQQPAGRTVLSSKKLAKLFTPSLQEQGLAGGMSHEEEEFHDVPRYFDEKFSVASMDMLLPHSSTHDSWKTAADGSSSAPFPGGHSTSTSPIGGAHVSPITRHYSRWTLEQQQADDEEYPTRHSQFGSSEMLQQCLGKHTLQFDRGSEQSTLSCVLLYGFFCTVVLAIVALLIIGGKSGGCFRYRLQIPSLEFTRMSENCLHSNVWTPSLGPPLKPVLVLFHGLHFENGGNQPRLFDGAKLAARENMVVVVPNYRLGLLGFFTDNTTDAPGNVAFLDQRMAMDWVRVCISSFGGDPNSVTLQGYGSGAASIGLQLLSPVPHWIQGQQTRKLLLQSGSPLEPFKGDTISLRDQIGAILVELGCKSDMRVSARPSCLLNSP</sequence>
<feature type="compositionally biased region" description="Polar residues" evidence="5">
    <location>
        <begin position="197"/>
        <end position="214"/>
    </location>
</feature>
<dbReference type="AlphaFoldDB" id="A0A9D4YPY5"/>
<organism evidence="8 9">
    <name type="scientific">Rhipicephalus sanguineus</name>
    <name type="common">Brown dog tick</name>
    <name type="synonym">Ixodes sanguineus</name>
    <dbReference type="NCBI Taxonomy" id="34632"/>
    <lineage>
        <taxon>Eukaryota</taxon>
        <taxon>Metazoa</taxon>
        <taxon>Ecdysozoa</taxon>
        <taxon>Arthropoda</taxon>
        <taxon>Chelicerata</taxon>
        <taxon>Arachnida</taxon>
        <taxon>Acari</taxon>
        <taxon>Parasitiformes</taxon>
        <taxon>Ixodida</taxon>
        <taxon>Ixodoidea</taxon>
        <taxon>Ixodidae</taxon>
        <taxon>Rhipicephalinae</taxon>
        <taxon>Rhipicephalus</taxon>
        <taxon>Rhipicephalus</taxon>
    </lineage>
</organism>
<evidence type="ECO:0000256" key="1">
    <source>
        <dbReference type="ARBA" id="ARBA00005964"/>
    </source>
</evidence>
<keyword evidence="4" id="KW-0325">Glycoprotein</keyword>
<evidence type="ECO:0000256" key="2">
    <source>
        <dbReference type="ARBA" id="ARBA00022487"/>
    </source>
</evidence>
<feature type="region of interest" description="Disordered" evidence="5">
    <location>
        <begin position="187"/>
        <end position="219"/>
    </location>
</feature>
<dbReference type="GO" id="GO:0006581">
    <property type="term" value="P:acetylcholine catabolic process"/>
    <property type="evidence" value="ECO:0007669"/>
    <property type="project" value="TreeGrafter"/>
</dbReference>
<dbReference type="PANTHER" id="PTHR43918">
    <property type="entry name" value="ACETYLCHOLINESTERASE"/>
    <property type="match status" value="1"/>
</dbReference>
<evidence type="ECO:0000256" key="4">
    <source>
        <dbReference type="ARBA" id="ARBA00023180"/>
    </source>
</evidence>
<dbReference type="InterPro" id="IPR050654">
    <property type="entry name" value="AChE-related_enzymes"/>
</dbReference>
<dbReference type="InterPro" id="IPR002018">
    <property type="entry name" value="CarbesteraseB"/>
</dbReference>
<dbReference type="VEuPathDB" id="VectorBase:RSAN_029367"/>
<keyword evidence="6" id="KW-0472">Membrane</keyword>
<evidence type="ECO:0000313" key="8">
    <source>
        <dbReference type="EMBL" id="KAH7983773.1"/>
    </source>
</evidence>
<evidence type="ECO:0000256" key="3">
    <source>
        <dbReference type="ARBA" id="ARBA00022801"/>
    </source>
</evidence>
<keyword evidence="6" id="KW-1133">Transmembrane helix</keyword>
<dbReference type="GO" id="GO:0005615">
    <property type="term" value="C:extracellular space"/>
    <property type="evidence" value="ECO:0007669"/>
    <property type="project" value="TreeGrafter"/>
</dbReference>
<dbReference type="EMBL" id="JABSTV010001245">
    <property type="protein sequence ID" value="KAH7983773.1"/>
    <property type="molecule type" value="Genomic_DNA"/>
</dbReference>
<accession>A0A9D4YPY5</accession>
<keyword evidence="6" id="KW-0812">Transmembrane</keyword>
<dbReference type="GO" id="GO:0005886">
    <property type="term" value="C:plasma membrane"/>
    <property type="evidence" value="ECO:0007669"/>
    <property type="project" value="TreeGrafter"/>
</dbReference>
<dbReference type="Pfam" id="PF00135">
    <property type="entry name" value="COesterase"/>
    <property type="match status" value="1"/>
</dbReference>
<dbReference type="Gene3D" id="3.40.50.1820">
    <property type="entry name" value="alpha/beta hydrolase"/>
    <property type="match status" value="1"/>
</dbReference>
<dbReference type="SUPFAM" id="SSF53474">
    <property type="entry name" value="alpha/beta-Hydrolases"/>
    <property type="match status" value="1"/>
</dbReference>
<feature type="domain" description="Carboxylesterase type B" evidence="7">
    <location>
        <begin position="317"/>
        <end position="488"/>
    </location>
</feature>
<dbReference type="Proteomes" id="UP000821837">
    <property type="component" value="Chromosome 1"/>
</dbReference>
<evidence type="ECO:0000256" key="5">
    <source>
        <dbReference type="SAM" id="MobiDB-lite"/>
    </source>
</evidence>
<keyword evidence="3" id="KW-0378">Hydrolase</keyword>
<protein>
    <recommendedName>
        <fullName evidence="7">Carboxylesterase type B domain-containing protein</fullName>
    </recommendedName>
</protein>
<dbReference type="GO" id="GO:0003990">
    <property type="term" value="F:acetylcholinesterase activity"/>
    <property type="evidence" value="ECO:0007669"/>
    <property type="project" value="TreeGrafter"/>
</dbReference>
<name>A0A9D4YPY5_RHISA</name>
<comment type="similarity">
    <text evidence="1">Belongs to the type-B carboxylesterase/lipase family.</text>
</comment>
<dbReference type="PANTHER" id="PTHR43918:SF4">
    <property type="entry name" value="CARBOXYLIC ESTER HYDROLASE"/>
    <property type="match status" value="1"/>
</dbReference>
<keyword evidence="9" id="KW-1185">Reference proteome</keyword>
<evidence type="ECO:0000259" key="7">
    <source>
        <dbReference type="Pfam" id="PF00135"/>
    </source>
</evidence>
<reference evidence="8" key="1">
    <citation type="journal article" date="2020" name="Cell">
        <title>Large-Scale Comparative Analyses of Tick Genomes Elucidate Their Genetic Diversity and Vector Capacities.</title>
        <authorList>
            <consortium name="Tick Genome and Microbiome Consortium (TIGMIC)"/>
            <person name="Jia N."/>
            <person name="Wang J."/>
            <person name="Shi W."/>
            <person name="Du L."/>
            <person name="Sun Y."/>
            <person name="Zhan W."/>
            <person name="Jiang J.F."/>
            <person name="Wang Q."/>
            <person name="Zhang B."/>
            <person name="Ji P."/>
            <person name="Bell-Sakyi L."/>
            <person name="Cui X.M."/>
            <person name="Yuan T.T."/>
            <person name="Jiang B.G."/>
            <person name="Yang W.F."/>
            <person name="Lam T.T."/>
            <person name="Chang Q.C."/>
            <person name="Ding S.J."/>
            <person name="Wang X.J."/>
            <person name="Zhu J.G."/>
            <person name="Ruan X.D."/>
            <person name="Zhao L."/>
            <person name="Wei J.T."/>
            <person name="Ye R.Z."/>
            <person name="Que T.C."/>
            <person name="Du C.H."/>
            <person name="Zhou Y.H."/>
            <person name="Cheng J.X."/>
            <person name="Dai P.F."/>
            <person name="Guo W.B."/>
            <person name="Han X.H."/>
            <person name="Huang E.J."/>
            <person name="Li L.F."/>
            <person name="Wei W."/>
            <person name="Gao Y.C."/>
            <person name="Liu J.Z."/>
            <person name="Shao H.Z."/>
            <person name="Wang X."/>
            <person name="Wang C.C."/>
            <person name="Yang T.C."/>
            <person name="Huo Q.B."/>
            <person name="Li W."/>
            <person name="Chen H.Y."/>
            <person name="Chen S.E."/>
            <person name="Zhou L.G."/>
            <person name="Ni X.B."/>
            <person name="Tian J.H."/>
            <person name="Sheng Y."/>
            <person name="Liu T."/>
            <person name="Pan Y.S."/>
            <person name="Xia L.Y."/>
            <person name="Li J."/>
            <person name="Zhao F."/>
            <person name="Cao W.C."/>
        </authorList>
    </citation>
    <scope>NUCLEOTIDE SEQUENCE</scope>
    <source>
        <strain evidence="8">Rsan-2018</strain>
    </source>
</reference>